<dbReference type="Pfam" id="PF20058">
    <property type="entry name" value="DUF6457"/>
    <property type="match status" value="1"/>
</dbReference>
<protein>
    <recommendedName>
        <fullName evidence="1">DUF6457 domain-containing protein</fullName>
    </recommendedName>
</protein>
<evidence type="ECO:0000313" key="3">
    <source>
        <dbReference type="Proteomes" id="UP001500804"/>
    </source>
</evidence>
<feature type="domain" description="DUF6457" evidence="1">
    <location>
        <begin position="7"/>
        <end position="91"/>
    </location>
</feature>
<organism evidence="2 3">
    <name type="scientific">Pseudonocardia adelaidensis</name>
    <dbReference type="NCBI Taxonomy" id="648754"/>
    <lineage>
        <taxon>Bacteria</taxon>
        <taxon>Bacillati</taxon>
        <taxon>Actinomycetota</taxon>
        <taxon>Actinomycetes</taxon>
        <taxon>Pseudonocardiales</taxon>
        <taxon>Pseudonocardiaceae</taxon>
        <taxon>Pseudonocardia</taxon>
    </lineage>
</organism>
<sequence length="104" mass="10721">MADSSDARALSEWVTAVVRELGIEGALDREGVVDMVLDLTSDVAHGVSRPGAPVTAFLVGVAAGRADDPAVAARDYARKISALADGWAADAERGTAANDQSRRA</sequence>
<evidence type="ECO:0000313" key="2">
    <source>
        <dbReference type="EMBL" id="GAA5118581.1"/>
    </source>
</evidence>
<dbReference type="Proteomes" id="UP001500804">
    <property type="component" value="Unassembled WGS sequence"/>
</dbReference>
<proteinExistence type="predicted"/>
<dbReference type="InterPro" id="IPR045598">
    <property type="entry name" value="DUF6457"/>
</dbReference>
<name>A0ABP9NHW0_9PSEU</name>
<gene>
    <name evidence="2" type="ORF">GCM10023320_22860</name>
</gene>
<accession>A0ABP9NHW0</accession>
<dbReference type="RefSeq" id="WP_345604924.1">
    <property type="nucleotide sequence ID" value="NZ_BAABJO010000007.1"/>
</dbReference>
<comment type="caution">
    <text evidence="2">The sequence shown here is derived from an EMBL/GenBank/DDBJ whole genome shotgun (WGS) entry which is preliminary data.</text>
</comment>
<dbReference type="EMBL" id="BAABJO010000007">
    <property type="protein sequence ID" value="GAA5118581.1"/>
    <property type="molecule type" value="Genomic_DNA"/>
</dbReference>
<reference evidence="3" key="1">
    <citation type="journal article" date="2019" name="Int. J. Syst. Evol. Microbiol.">
        <title>The Global Catalogue of Microorganisms (GCM) 10K type strain sequencing project: providing services to taxonomists for standard genome sequencing and annotation.</title>
        <authorList>
            <consortium name="The Broad Institute Genomics Platform"/>
            <consortium name="The Broad Institute Genome Sequencing Center for Infectious Disease"/>
            <person name="Wu L."/>
            <person name="Ma J."/>
        </authorList>
    </citation>
    <scope>NUCLEOTIDE SEQUENCE [LARGE SCALE GENOMIC DNA]</scope>
    <source>
        <strain evidence="3">JCM 18302</strain>
    </source>
</reference>
<evidence type="ECO:0000259" key="1">
    <source>
        <dbReference type="Pfam" id="PF20058"/>
    </source>
</evidence>
<keyword evidence="3" id="KW-1185">Reference proteome</keyword>